<dbReference type="InterPro" id="IPR007480">
    <property type="entry name" value="DUF529"/>
</dbReference>
<evidence type="ECO:0000256" key="1">
    <source>
        <dbReference type="SAM" id="MobiDB-lite"/>
    </source>
</evidence>
<proteinExistence type="predicted"/>
<sequence length="454" mass="50175">MKFEILIFIAILISCHYKSAHGADPSGSPQSTGGTAATLDIKKSSSTNELDYSKDGDYRTYSAKDTHTFCKIVKGNNDIWTVSGNDDAVKVVLKGSGKNMKQLLILLKSGKFVFLYKCGKSGTFNCGSKKPCWNDITSTKPDITKLKFYGENNTEITSSGYKVSIVNLSYIYEFNNGVKCLTVRLADKDIWKSVDDANYKEIKAFSIDLSNTKFTITNSKDETREVTGPEGTGLTLDITKNMSTQEFKYSEYGKSRSFAAKDNRVFSKIVGKNGTEVWKSKDNDDAVKVVLKGKGDSKKHLALLLKSCKLIVLYRENKNSPWTDVTSQKHDVSNLKFLDDNDKELSASDYKIDIGFTFSYLVILNGVKCKKIKLGEADVWKSTDDKKFEKLKSFTLDLESNNFHVRSDYETKKLDFNKSNATGTGASSGQNGTTNDGGQTGTGTPATGQTRSSP</sequence>
<gene>
    <name evidence="3" type="ordered locus">TP02_0856</name>
</gene>
<keyword evidence="2" id="KW-0732">Signal</keyword>
<dbReference type="OMA" id="ILISCHY"/>
<dbReference type="InParanoid" id="Q4N3Y2"/>
<reference evidence="3 4" key="1">
    <citation type="journal article" date="2005" name="Science">
        <title>Genome sequence of Theileria parva, a bovine pathogen that transforms lymphocytes.</title>
        <authorList>
            <person name="Gardner M.J."/>
            <person name="Bishop R."/>
            <person name="Shah T."/>
            <person name="de Villiers E.P."/>
            <person name="Carlton J.M."/>
            <person name="Hall N."/>
            <person name="Ren Q."/>
            <person name="Paulsen I.T."/>
            <person name="Pain A."/>
            <person name="Berriman M."/>
            <person name="Wilson R.J.M."/>
            <person name="Sato S."/>
            <person name="Ralph S.A."/>
            <person name="Mann D.J."/>
            <person name="Xiong Z."/>
            <person name="Shallom S.J."/>
            <person name="Weidman J."/>
            <person name="Jiang L."/>
            <person name="Lynn J."/>
            <person name="Weaver B."/>
            <person name="Shoaibi A."/>
            <person name="Domingo A.R."/>
            <person name="Wasawo D."/>
            <person name="Crabtree J."/>
            <person name="Wortman J.R."/>
            <person name="Haas B."/>
            <person name="Angiuoli S.V."/>
            <person name="Creasy T.H."/>
            <person name="Lu C."/>
            <person name="Suh B."/>
            <person name="Silva J.C."/>
            <person name="Utterback T.R."/>
            <person name="Feldblyum T.V."/>
            <person name="Pertea M."/>
            <person name="Allen J."/>
            <person name="Nierman W.C."/>
            <person name="Taracha E.L.N."/>
            <person name="Salzberg S.L."/>
            <person name="White O.R."/>
            <person name="Fitzhugh H.A."/>
            <person name="Morzaria S."/>
            <person name="Venter J.C."/>
            <person name="Fraser C.M."/>
            <person name="Nene V."/>
        </authorList>
    </citation>
    <scope>NUCLEOTIDE SEQUENCE [LARGE SCALE GENOMIC DNA]</scope>
    <source>
        <strain evidence="3 4">Muguga</strain>
    </source>
</reference>
<accession>Q4N3Y2</accession>
<keyword evidence="4" id="KW-1185">Reference proteome</keyword>
<name>Q4N3Y2_THEPA</name>
<protein>
    <recommendedName>
        <fullName evidence="5">SfiI-subtelomeric related protein family member</fullName>
    </recommendedName>
</protein>
<dbReference type="STRING" id="5875.Q4N3Y2"/>
<dbReference type="Pfam" id="PF04385">
    <property type="entry name" value="FAINT"/>
    <property type="match status" value="3"/>
</dbReference>
<evidence type="ECO:0000313" key="3">
    <source>
        <dbReference type="EMBL" id="EAN33141.1"/>
    </source>
</evidence>
<comment type="caution">
    <text evidence="3">The sequence shown here is derived from an EMBL/GenBank/DDBJ whole genome shotgun (WGS) entry which is preliminary data.</text>
</comment>
<evidence type="ECO:0008006" key="5">
    <source>
        <dbReference type="Google" id="ProtNLM"/>
    </source>
</evidence>
<feature type="chain" id="PRO_5004241512" description="SfiI-subtelomeric related protein family member" evidence="2">
    <location>
        <begin position="23"/>
        <end position="454"/>
    </location>
</feature>
<dbReference type="GeneID" id="3502059"/>
<dbReference type="RefSeq" id="XP_765424.1">
    <property type="nucleotide sequence ID" value="XM_760331.1"/>
</dbReference>
<dbReference type="VEuPathDB" id="PiroplasmaDB:TpMuguga_02g00856"/>
<feature type="compositionally biased region" description="Polar residues" evidence="1">
    <location>
        <begin position="417"/>
        <end position="428"/>
    </location>
</feature>
<dbReference type="PROSITE" id="PS51257">
    <property type="entry name" value="PROKAR_LIPOPROTEIN"/>
    <property type="match status" value="1"/>
</dbReference>
<dbReference type="AlphaFoldDB" id="Q4N3Y2"/>
<feature type="compositionally biased region" description="Low complexity" evidence="1">
    <location>
        <begin position="429"/>
        <end position="454"/>
    </location>
</feature>
<feature type="region of interest" description="Disordered" evidence="1">
    <location>
        <begin position="416"/>
        <end position="454"/>
    </location>
</feature>
<evidence type="ECO:0000256" key="2">
    <source>
        <dbReference type="SAM" id="SignalP"/>
    </source>
</evidence>
<dbReference type="KEGG" id="tpv:TP02_0856"/>
<feature type="signal peptide" evidence="2">
    <location>
        <begin position="1"/>
        <end position="22"/>
    </location>
</feature>
<dbReference type="Proteomes" id="UP000001949">
    <property type="component" value="Unassembled WGS sequence"/>
</dbReference>
<organism evidence="3 4">
    <name type="scientific">Theileria parva</name>
    <name type="common">East coast fever infection agent</name>
    <dbReference type="NCBI Taxonomy" id="5875"/>
    <lineage>
        <taxon>Eukaryota</taxon>
        <taxon>Sar</taxon>
        <taxon>Alveolata</taxon>
        <taxon>Apicomplexa</taxon>
        <taxon>Aconoidasida</taxon>
        <taxon>Piroplasmida</taxon>
        <taxon>Theileriidae</taxon>
        <taxon>Theileria</taxon>
    </lineage>
</organism>
<evidence type="ECO:0000313" key="4">
    <source>
        <dbReference type="Proteomes" id="UP000001949"/>
    </source>
</evidence>
<dbReference type="EMBL" id="AAGK01000002">
    <property type="protein sequence ID" value="EAN33141.1"/>
    <property type="molecule type" value="Genomic_DNA"/>
</dbReference>